<evidence type="ECO:0000313" key="3">
    <source>
        <dbReference type="Proteomes" id="UP000269198"/>
    </source>
</evidence>
<accession>A0A3N0E943</accession>
<protein>
    <recommendedName>
        <fullName evidence="4">Exo-alpha-sialidase</fullName>
    </recommendedName>
</protein>
<dbReference type="Proteomes" id="UP000269198">
    <property type="component" value="Unassembled WGS sequence"/>
</dbReference>
<reference evidence="2 3" key="1">
    <citation type="submission" date="2018-11" db="EMBL/GenBank/DDBJ databases">
        <title>The genome draft of YIM 96095.</title>
        <authorList>
            <person name="Tang S.-K."/>
            <person name="Chunyu W.-X."/>
            <person name="Feng Y.-Z."/>
        </authorList>
    </citation>
    <scope>NUCLEOTIDE SEQUENCE [LARGE SCALE GENOMIC DNA]</scope>
    <source>
        <strain evidence="2 3">YIM 96095</strain>
    </source>
</reference>
<name>A0A3N0E943_9ACTN</name>
<evidence type="ECO:0008006" key="4">
    <source>
        <dbReference type="Google" id="ProtNLM"/>
    </source>
</evidence>
<proteinExistence type="predicted"/>
<dbReference type="InterPro" id="IPR011044">
    <property type="entry name" value="Quino_amine_DH_bsu"/>
</dbReference>
<comment type="caution">
    <text evidence="2">The sequence shown here is derived from an EMBL/GenBank/DDBJ whole genome shotgun (WGS) entry which is preliminary data.</text>
</comment>
<dbReference type="EMBL" id="RJMB01000011">
    <property type="protein sequence ID" value="RNL84366.1"/>
    <property type="molecule type" value="Genomic_DNA"/>
</dbReference>
<sequence>MWPLPAVVAGLVALVTACGPATEDEGDGEAGEEREPEMSGLALLHRGYDGGDPDEDQALVFHDPETGEETAVVALPEGAVDPMATTVPAHAMFSSDWGHFAHATPESGTVELATLTDDGSRYEATATLDPPEGQEWGDPRVAGGQLWFTAEEAGAGRSDPRILSVPLEGTEASPTQEATLPRGENGRPTDWTVDPDGELYLREQQRTARIPGDDGELVVRESGDNVMNATLITGGQQWQDLGPSPVWGGGTVVVGPVGANGGTDEGRDGARLVAVDENGQGFESTRVLDGGDGPVLQYAPAPDRDGLLLQSGGAWHRVAIDDAGAGEAEELFPVPLDASMAGYPLVVRWSEPRE</sequence>
<feature type="region of interest" description="Disordered" evidence="1">
    <location>
        <begin position="167"/>
        <end position="194"/>
    </location>
</feature>
<keyword evidence="3" id="KW-1185">Reference proteome</keyword>
<evidence type="ECO:0000313" key="2">
    <source>
        <dbReference type="EMBL" id="RNL84366.1"/>
    </source>
</evidence>
<organism evidence="2 3">
    <name type="scientific">Halostreptopolyspora alba</name>
    <dbReference type="NCBI Taxonomy" id="2487137"/>
    <lineage>
        <taxon>Bacteria</taxon>
        <taxon>Bacillati</taxon>
        <taxon>Actinomycetota</taxon>
        <taxon>Actinomycetes</taxon>
        <taxon>Streptosporangiales</taxon>
        <taxon>Nocardiopsidaceae</taxon>
        <taxon>Halostreptopolyspora</taxon>
    </lineage>
</organism>
<evidence type="ECO:0000256" key="1">
    <source>
        <dbReference type="SAM" id="MobiDB-lite"/>
    </source>
</evidence>
<dbReference type="SUPFAM" id="SSF50969">
    <property type="entry name" value="YVTN repeat-like/Quinoprotein amine dehydrogenase"/>
    <property type="match status" value="1"/>
</dbReference>
<dbReference type="AlphaFoldDB" id="A0A3N0E943"/>
<gene>
    <name evidence="2" type="ORF">EFW17_12470</name>
</gene>